<keyword evidence="12" id="KW-1185">Reference proteome</keyword>
<name>A0A8E2JD75_9PEZI</name>
<evidence type="ECO:0000313" key="12">
    <source>
        <dbReference type="Proteomes" id="UP000250266"/>
    </source>
</evidence>
<dbReference type="GO" id="GO:0022857">
    <property type="term" value="F:transmembrane transporter activity"/>
    <property type="evidence" value="ECO:0007669"/>
    <property type="project" value="InterPro"/>
</dbReference>
<dbReference type="PANTHER" id="PTHR23502">
    <property type="entry name" value="MAJOR FACILITATOR SUPERFAMILY"/>
    <property type="match status" value="1"/>
</dbReference>
<feature type="transmembrane region" description="Helical" evidence="9">
    <location>
        <begin position="477"/>
        <end position="497"/>
    </location>
</feature>
<dbReference type="FunFam" id="1.20.1250.20:FF:000266">
    <property type="entry name" value="MFS multidrug transporter, putative"/>
    <property type="match status" value="1"/>
</dbReference>
<feature type="domain" description="Major facilitator superfamily (MFS) profile" evidence="10">
    <location>
        <begin position="72"/>
        <end position="506"/>
    </location>
</feature>
<dbReference type="SUPFAM" id="SSF103473">
    <property type="entry name" value="MFS general substrate transporter"/>
    <property type="match status" value="1"/>
</dbReference>
<evidence type="ECO:0000256" key="4">
    <source>
        <dbReference type="ARBA" id="ARBA00022692"/>
    </source>
</evidence>
<feature type="transmembrane region" description="Helical" evidence="9">
    <location>
        <begin position="102"/>
        <end position="126"/>
    </location>
</feature>
<evidence type="ECO:0000256" key="9">
    <source>
        <dbReference type="SAM" id="Phobius"/>
    </source>
</evidence>
<dbReference type="InterPro" id="IPR036259">
    <property type="entry name" value="MFS_trans_sf"/>
</dbReference>
<evidence type="ECO:0000256" key="5">
    <source>
        <dbReference type="ARBA" id="ARBA00022989"/>
    </source>
</evidence>
<dbReference type="InterPro" id="IPR020846">
    <property type="entry name" value="MFS_dom"/>
</dbReference>
<keyword evidence="6 9" id="KW-0472">Membrane</keyword>
<protein>
    <submittedName>
        <fullName evidence="11">Putative MFS multidrug transporter</fullName>
    </submittedName>
</protein>
<feature type="compositionally biased region" description="Acidic residues" evidence="8">
    <location>
        <begin position="561"/>
        <end position="579"/>
    </location>
</feature>
<feature type="transmembrane region" description="Helical" evidence="9">
    <location>
        <begin position="138"/>
        <end position="157"/>
    </location>
</feature>
<dbReference type="OrthoDB" id="446368at2759"/>
<evidence type="ECO:0000256" key="6">
    <source>
        <dbReference type="ARBA" id="ARBA00023136"/>
    </source>
</evidence>
<proteinExistence type="inferred from homology"/>
<evidence type="ECO:0000256" key="1">
    <source>
        <dbReference type="ARBA" id="ARBA00004651"/>
    </source>
</evidence>
<gene>
    <name evidence="11" type="ORF">K432DRAFT_302676</name>
</gene>
<feature type="transmembrane region" description="Helical" evidence="9">
    <location>
        <begin position="226"/>
        <end position="247"/>
    </location>
</feature>
<keyword evidence="3" id="KW-1003">Cell membrane</keyword>
<comment type="subcellular location">
    <subcellularLocation>
        <location evidence="1">Cell membrane</location>
        <topology evidence="1">Multi-pass membrane protein</topology>
    </subcellularLocation>
</comment>
<feature type="transmembrane region" description="Helical" evidence="9">
    <location>
        <begin position="410"/>
        <end position="433"/>
    </location>
</feature>
<evidence type="ECO:0000256" key="3">
    <source>
        <dbReference type="ARBA" id="ARBA00022475"/>
    </source>
</evidence>
<feature type="transmembrane region" description="Helical" evidence="9">
    <location>
        <begin position="383"/>
        <end position="404"/>
    </location>
</feature>
<comment type="similarity">
    <text evidence="7">Belongs to the major facilitator superfamily. DHA1 family. Polyamines/proton antiporter (TC 2.A.1.2.16) subfamily.</text>
</comment>
<feature type="region of interest" description="Disordered" evidence="8">
    <location>
        <begin position="540"/>
        <end position="587"/>
    </location>
</feature>
<feature type="compositionally biased region" description="Basic and acidic residues" evidence="8">
    <location>
        <begin position="540"/>
        <end position="560"/>
    </location>
</feature>
<keyword evidence="5 9" id="KW-1133">Transmembrane helix</keyword>
<evidence type="ECO:0000256" key="8">
    <source>
        <dbReference type="SAM" id="MobiDB-lite"/>
    </source>
</evidence>
<feature type="transmembrane region" description="Helical" evidence="9">
    <location>
        <begin position="305"/>
        <end position="329"/>
    </location>
</feature>
<accession>A0A8E2JD75</accession>
<dbReference type="AlphaFoldDB" id="A0A8E2JD75"/>
<dbReference type="PROSITE" id="PS50850">
    <property type="entry name" value="MFS"/>
    <property type="match status" value="1"/>
</dbReference>
<sequence length="587" mass="64620">MAKPKPNIDEKLPNRTHIPHWKMVWSQSTLTPEVITWPYEGSGTTTDPYIVTWLPSDSRDPMQFPQWKKWCLTCLVALVTMAVALISSAYSVTIPQIMEEFHVSSIVATLGISLYVLGFAIGPVVWGPLSELYGRQHILFISYAFLTAFNAGAAGARNISTLLILRFLAGAFGASPLTNAGAVVADLFPASHRGVAMTLFAAAPSTGPVLGPIVGGFLGQAAGWRWVQGLMAAFSGTVWLMATFFLPETYSVVLLRKRAKALEEASADGRVYRSRAEMREKRLTAGERISTALFRPWVLFFHEPIVMILSIYLAVVYGTLYLLFAAYPLVYNRDRHWSESIGGLAFLGVLVGSACSLIYSYFDNSRYMRVCASYPGGRAPPEARLPPVMVGAVACPVGLFWFAWTNAPTVHWLVSISAGGVFAFGMILAFLSINYLVDAYTVYAASVIASTTVLRSLAAAAFPLFTGKMYERLGIHWASSVPAFLALACAPFPFLFWKYGSRVRKRCKYASIVEQNMLQERRDMEVAMRLGRVEVVVGAEEGKEMEPDSEKEGGLEKEAGLGEEEEEVVEEEEREEVDDGVGTLPRR</sequence>
<reference evidence="11 12" key="1">
    <citation type="journal article" date="2016" name="Nat. Commun.">
        <title>Ectomycorrhizal ecology is imprinted in the genome of the dominant symbiotic fungus Cenococcum geophilum.</title>
        <authorList>
            <consortium name="DOE Joint Genome Institute"/>
            <person name="Peter M."/>
            <person name="Kohler A."/>
            <person name="Ohm R.A."/>
            <person name="Kuo A."/>
            <person name="Krutzmann J."/>
            <person name="Morin E."/>
            <person name="Arend M."/>
            <person name="Barry K.W."/>
            <person name="Binder M."/>
            <person name="Choi C."/>
            <person name="Clum A."/>
            <person name="Copeland A."/>
            <person name="Grisel N."/>
            <person name="Haridas S."/>
            <person name="Kipfer T."/>
            <person name="LaButti K."/>
            <person name="Lindquist E."/>
            <person name="Lipzen A."/>
            <person name="Maire R."/>
            <person name="Meier B."/>
            <person name="Mihaltcheva S."/>
            <person name="Molinier V."/>
            <person name="Murat C."/>
            <person name="Poggeler S."/>
            <person name="Quandt C.A."/>
            <person name="Sperisen C."/>
            <person name="Tritt A."/>
            <person name="Tisserant E."/>
            <person name="Crous P.W."/>
            <person name="Henrissat B."/>
            <person name="Nehls U."/>
            <person name="Egli S."/>
            <person name="Spatafora J.W."/>
            <person name="Grigoriev I.V."/>
            <person name="Martin F.M."/>
        </authorList>
    </citation>
    <scope>NUCLEOTIDE SEQUENCE [LARGE SCALE GENOMIC DNA]</scope>
    <source>
        <strain evidence="11 12">CBS 459.81</strain>
    </source>
</reference>
<evidence type="ECO:0000313" key="11">
    <source>
        <dbReference type="EMBL" id="OCK78138.1"/>
    </source>
</evidence>
<evidence type="ECO:0000256" key="7">
    <source>
        <dbReference type="ARBA" id="ARBA00038459"/>
    </source>
</evidence>
<keyword evidence="4 9" id="KW-0812">Transmembrane</keyword>
<evidence type="ECO:0000259" key="10">
    <source>
        <dbReference type="PROSITE" id="PS50850"/>
    </source>
</evidence>
<organism evidence="11 12">
    <name type="scientific">Lepidopterella palustris CBS 459.81</name>
    <dbReference type="NCBI Taxonomy" id="1314670"/>
    <lineage>
        <taxon>Eukaryota</taxon>
        <taxon>Fungi</taxon>
        <taxon>Dikarya</taxon>
        <taxon>Ascomycota</taxon>
        <taxon>Pezizomycotina</taxon>
        <taxon>Dothideomycetes</taxon>
        <taxon>Pleosporomycetidae</taxon>
        <taxon>Mytilinidiales</taxon>
        <taxon>Argynnaceae</taxon>
        <taxon>Lepidopterella</taxon>
    </lineage>
</organism>
<dbReference type="EMBL" id="KV745079">
    <property type="protein sequence ID" value="OCK78138.1"/>
    <property type="molecule type" value="Genomic_DNA"/>
</dbReference>
<dbReference type="GO" id="GO:0005886">
    <property type="term" value="C:plasma membrane"/>
    <property type="evidence" value="ECO:0007669"/>
    <property type="project" value="UniProtKB-SubCell"/>
</dbReference>
<feature type="transmembrane region" description="Helical" evidence="9">
    <location>
        <begin position="70"/>
        <end position="90"/>
    </location>
</feature>
<dbReference type="InterPro" id="IPR011701">
    <property type="entry name" value="MFS"/>
</dbReference>
<feature type="transmembrane region" description="Helical" evidence="9">
    <location>
        <begin position="195"/>
        <end position="214"/>
    </location>
</feature>
<feature type="transmembrane region" description="Helical" evidence="9">
    <location>
        <begin position="341"/>
        <end position="362"/>
    </location>
</feature>
<dbReference type="Gene3D" id="1.20.1250.20">
    <property type="entry name" value="MFS general substrate transporter like domains"/>
    <property type="match status" value="1"/>
</dbReference>
<evidence type="ECO:0000256" key="2">
    <source>
        <dbReference type="ARBA" id="ARBA00022448"/>
    </source>
</evidence>
<dbReference type="Pfam" id="PF07690">
    <property type="entry name" value="MFS_1"/>
    <property type="match status" value="1"/>
</dbReference>
<dbReference type="Proteomes" id="UP000250266">
    <property type="component" value="Unassembled WGS sequence"/>
</dbReference>
<dbReference type="PANTHER" id="PTHR23502:SF186">
    <property type="entry name" value="MAJOR FACILITATOR SUPERFAMILY (MFS) PROFILE DOMAIN-CONTAINING PROTEIN"/>
    <property type="match status" value="1"/>
</dbReference>
<keyword evidence="2" id="KW-0813">Transport</keyword>
<dbReference type="CDD" id="cd17323">
    <property type="entry name" value="MFS_Tpo1_MDR_like"/>
    <property type="match status" value="1"/>
</dbReference>
<feature type="transmembrane region" description="Helical" evidence="9">
    <location>
        <begin position="163"/>
        <end position="188"/>
    </location>
</feature>